<feature type="active site" description="Nucleophile" evidence="1">
    <location>
        <position position="229"/>
    </location>
</feature>
<feature type="compositionally biased region" description="Low complexity" evidence="2">
    <location>
        <begin position="46"/>
        <end position="57"/>
    </location>
</feature>
<evidence type="ECO:0000259" key="4">
    <source>
        <dbReference type="PROSITE" id="PS52029"/>
    </source>
</evidence>
<dbReference type="PROSITE" id="PS51257">
    <property type="entry name" value="PROKAR_LIPOPROTEIN"/>
    <property type="match status" value="1"/>
</dbReference>
<dbReference type="GO" id="GO:0016740">
    <property type="term" value="F:transferase activity"/>
    <property type="evidence" value="ECO:0007669"/>
    <property type="project" value="InterPro"/>
</dbReference>
<feature type="domain" description="L,D-TPase catalytic" evidence="4">
    <location>
        <begin position="94"/>
        <end position="254"/>
    </location>
</feature>
<feature type="region of interest" description="Disordered" evidence="2">
    <location>
        <begin position="30"/>
        <end position="83"/>
    </location>
</feature>
<feature type="active site" description="Proton donor/acceptor" evidence="1">
    <location>
        <position position="219"/>
    </location>
</feature>
<protein>
    <submittedName>
        <fullName evidence="5">Lipoprotein</fullName>
    </submittedName>
</protein>
<dbReference type="AlphaFoldDB" id="A0A917XNL2"/>
<reference evidence="5" key="1">
    <citation type="journal article" date="2014" name="Int. J. Syst. Evol. Microbiol.">
        <title>Complete genome sequence of Corynebacterium casei LMG S-19264T (=DSM 44701T), isolated from a smear-ripened cheese.</title>
        <authorList>
            <consortium name="US DOE Joint Genome Institute (JGI-PGF)"/>
            <person name="Walter F."/>
            <person name="Albersmeier A."/>
            <person name="Kalinowski J."/>
            <person name="Ruckert C."/>
        </authorList>
    </citation>
    <scope>NUCLEOTIDE SEQUENCE</scope>
    <source>
        <strain evidence="5">CGMCC 4.7110</strain>
    </source>
</reference>
<reference evidence="5" key="2">
    <citation type="submission" date="2020-09" db="EMBL/GenBank/DDBJ databases">
        <authorList>
            <person name="Sun Q."/>
            <person name="Zhou Y."/>
        </authorList>
    </citation>
    <scope>NUCLEOTIDE SEQUENCE</scope>
    <source>
        <strain evidence="5">CGMCC 4.7110</strain>
    </source>
</reference>
<name>A0A917XNL2_9ACTN</name>
<gene>
    <name evidence="5" type="ORF">GCM10011578_092110</name>
</gene>
<keyword evidence="1" id="KW-0133">Cell shape</keyword>
<dbReference type="CDD" id="cd16913">
    <property type="entry name" value="YkuD_like"/>
    <property type="match status" value="1"/>
</dbReference>
<sequence length="262" mass="27868">MQIKSVRRATATAAVLGAVLVTLSACEAAPSGGAKNGLPGPHTRAPKAARAPGAGPAELPDRTVPAGEPGRVPGVGERWQAQIPDHSGQVVAVYGEDKDSADSTVVLYTRQDGEWRPVASWPAHNGRAGWTTDHYAGDGRSPVGVFTVTDAGGVLPDPGTRLSYEQGRDLYTPPHYWSPAYRHDFDYVIAIDYNRLRGTPPHDTTHPWGDGRGGGIWLHLDHGSGTSACVGLSREAMEYLLRTLDPARDPVVVMGDRPSLLS</sequence>
<dbReference type="GO" id="GO:0071555">
    <property type="term" value="P:cell wall organization"/>
    <property type="evidence" value="ECO:0007669"/>
    <property type="project" value="UniProtKB-UniRule"/>
</dbReference>
<dbReference type="PANTHER" id="PTHR38589">
    <property type="entry name" value="BLR0621 PROTEIN"/>
    <property type="match status" value="1"/>
</dbReference>
<keyword evidence="3" id="KW-0732">Signal</keyword>
<evidence type="ECO:0000256" key="3">
    <source>
        <dbReference type="SAM" id="SignalP"/>
    </source>
</evidence>
<evidence type="ECO:0000256" key="2">
    <source>
        <dbReference type="SAM" id="MobiDB-lite"/>
    </source>
</evidence>
<evidence type="ECO:0000256" key="1">
    <source>
        <dbReference type="PROSITE-ProRule" id="PRU01373"/>
    </source>
</evidence>
<keyword evidence="1" id="KW-0961">Cell wall biogenesis/degradation</keyword>
<keyword evidence="5" id="KW-0449">Lipoprotein</keyword>
<dbReference type="GO" id="GO:0009252">
    <property type="term" value="P:peptidoglycan biosynthetic process"/>
    <property type="evidence" value="ECO:0007669"/>
    <property type="project" value="UniProtKB-KW"/>
</dbReference>
<evidence type="ECO:0000313" key="5">
    <source>
        <dbReference type="EMBL" id="GGN42633.1"/>
    </source>
</evidence>
<accession>A0A917XNL2</accession>
<dbReference type="Pfam" id="PF03734">
    <property type="entry name" value="YkuD"/>
    <property type="match status" value="1"/>
</dbReference>
<keyword evidence="6" id="KW-1185">Reference proteome</keyword>
<proteinExistence type="predicted"/>
<dbReference type="RefSeq" id="WP_189268933.1">
    <property type="nucleotide sequence ID" value="NZ_BMML01000037.1"/>
</dbReference>
<organism evidence="5 6">
    <name type="scientific">Streptomyces fuscichromogenes</name>
    <dbReference type="NCBI Taxonomy" id="1324013"/>
    <lineage>
        <taxon>Bacteria</taxon>
        <taxon>Bacillati</taxon>
        <taxon>Actinomycetota</taxon>
        <taxon>Actinomycetes</taxon>
        <taxon>Kitasatosporales</taxon>
        <taxon>Streptomycetaceae</taxon>
        <taxon>Streptomyces</taxon>
    </lineage>
</organism>
<comment type="pathway">
    <text evidence="1">Cell wall biogenesis; peptidoglycan biosynthesis.</text>
</comment>
<dbReference type="PROSITE" id="PS52029">
    <property type="entry name" value="LD_TPASE"/>
    <property type="match status" value="1"/>
</dbReference>
<comment type="caution">
    <text evidence="5">The sequence shown here is derived from an EMBL/GenBank/DDBJ whole genome shotgun (WGS) entry which is preliminary data.</text>
</comment>
<evidence type="ECO:0000313" key="6">
    <source>
        <dbReference type="Proteomes" id="UP000653411"/>
    </source>
</evidence>
<feature type="signal peptide" evidence="3">
    <location>
        <begin position="1"/>
        <end position="28"/>
    </location>
</feature>
<dbReference type="Proteomes" id="UP000653411">
    <property type="component" value="Unassembled WGS sequence"/>
</dbReference>
<dbReference type="GO" id="GO:0008360">
    <property type="term" value="P:regulation of cell shape"/>
    <property type="evidence" value="ECO:0007669"/>
    <property type="project" value="UniProtKB-UniRule"/>
</dbReference>
<dbReference type="EMBL" id="BMML01000037">
    <property type="protein sequence ID" value="GGN42633.1"/>
    <property type="molecule type" value="Genomic_DNA"/>
</dbReference>
<feature type="chain" id="PRO_5037184463" evidence="3">
    <location>
        <begin position="29"/>
        <end position="262"/>
    </location>
</feature>
<dbReference type="PANTHER" id="PTHR38589:SF1">
    <property type="entry name" value="BLR0621 PROTEIN"/>
    <property type="match status" value="1"/>
</dbReference>
<keyword evidence="1" id="KW-0573">Peptidoglycan synthesis</keyword>
<dbReference type="InterPro" id="IPR005490">
    <property type="entry name" value="LD_TPept_cat_dom"/>
</dbReference>